<keyword evidence="6" id="KW-0378">Hydrolase</keyword>
<evidence type="ECO:0000256" key="10">
    <source>
        <dbReference type="ARBA" id="ARBA00048968"/>
    </source>
</evidence>
<evidence type="ECO:0000256" key="6">
    <source>
        <dbReference type="ARBA" id="ARBA00022801"/>
    </source>
</evidence>
<dbReference type="InterPro" id="IPR038371">
    <property type="entry name" value="Cu_polyphenol_OxRdtase_sf"/>
</dbReference>
<dbReference type="SUPFAM" id="SSF64438">
    <property type="entry name" value="CNF1/YfiH-like putative cysteine hydrolases"/>
    <property type="match status" value="1"/>
</dbReference>
<dbReference type="PANTHER" id="PTHR30616">
    <property type="entry name" value="UNCHARACTERIZED PROTEIN YFIH"/>
    <property type="match status" value="1"/>
</dbReference>
<dbReference type="Gene3D" id="3.60.140.10">
    <property type="entry name" value="CNF1/YfiH-like putative cysteine hydrolases"/>
    <property type="match status" value="1"/>
</dbReference>
<evidence type="ECO:0000256" key="3">
    <source>
        <dbReference type="ARBA" id="ARBA00007353"/>
    </source>
</evidence>
<evidence type="ECO:0000256" key="4">
    <source>
        <dbReference type="ARBA" id="ARBA00022679"/>
    </source>
</evidence>
<dbReference type="Pfam" id="PF02578">
    <property type="entry name" value="Cu-oxidase_4"/>
    <property type="match status" value="1"/>
</dbReference>
<comment type="caution">
    <text evidence="13">The sequence shown here is derived from an EMBL/GenBank/DDBJ whole genome shotgun (WGS) entry which is preliminary data.</text>
</comment>
<keyword evidence="7" id="KW-0862">Zinc</keyword>
<dbReference type="InterPro" id="IPR003730">
    <property type="entry name" value="Cu_polyphenol_OxRdtase"/>
</dbReference>
<accession>A0ABP7FLW8</accession>
<comment type="catalytic activity">
    <reaction evidence="1">
        <text>inosine + phosphate = alpha-D-ribose 1-phosphate + hypoxanthine</text>
        <dbReference type="Rhea" id="RHEA:27646"/>
        <dbReference type="ChEBI" id="CHEBI:17368"/>
        <dbReference type="ChEBI" id="CHEBI:17596"/>
        <dbReference type="ChEBI" id="CHEBI:43474"/>
        <dbReference type="ChEBI" id="CHEBI:57720"/>
        <dbReference type="EC" id="2.4.2.1"/>
    </reaction>
    <physiologicalReaction direction="left-to-right" evidence="1">
        <dbReference type="Rhea" id="RHEA:27647"/>
    </physiologicalReaction>
</comment>
<name>A0ABP7FLW8_9ACTN</name>
<evidence type="ECO:0000256" key="1">
    <source>
        <dbReference type="ARBA" id="ARBA00000553"/>
    </source>
</evidence>
<dbReference type="NCBIfam" id="TIGR00726">
    <property type="entry name" value="peptidoglycan editing factor PgeF"/>
    <property type="match status" value="1"/>
</dbReference>
<evidence type="ECO:0000256" key="11">
    <source>
        <dbReference type="ARBA" id="ARBA00049893"/>
    </source>
</evidence>
<dbReference type="EMBL" id="BAABDD010000009">
    <property type="protein sequence ID" value="GAA3743165.1"/>
    <property type="molecule type" value="Genomic_DNA"/>
</dbReference>
<evidence type="ECO:0000256" key="9">
    <source>
        <dbReference type="ARBA" id="ARBA00047989"/>
    </source>
</evidence>
<evidence type="ECO:0000256" key="12">
    <source>
        <dbReference type="RuleBase" id="RU361274"/>
    </source>
</evidence>
<protein>
    <recommendedName>
        <fullName evidence="12">Purine nucleoside phosphorylase</fullName>
    </recommendedName>
</protein>
<dbReference type="PANTHER" id="PTHR30616:SF2">
    <property type="entry name" value="PURINE NUCLEOSIDE PHOSPHORYLASE LACC1"/>
    <property type="match status" value="1"/>
</dbReference>
<evidence type="ECO:0000313" key="14">
    <source>
        <dbReference type="Proteomes" id="UP001500908"/>
    </source>
</evidence>
<evidence type="ECO:0000256" key="8">
    <source>
        <dbReference type="ARBA" id="ARBA00023008"/>
    </source>
</evidence>
<comment type="similarity">
    <text evidence="3 12">Belongs to the purine nucleoside phosphorylase YfiH/LACC1 family.</text>
</comment>
<evidence type="ECO:0000256" key="5">
    <source>
        <dbReference type="ARBA" id="ARBA00022723"/>
    </source>
</evidence>
<evidence type="ECO:0000256" key="2">
    <source>
        <dbReference type="ARBA" id="ARBA00003215"/>
    </source>
</evidence>
<keyword evidence="5" id="KW-0479">Metal-binding</keyword>
<comment type="catalytic activity">
    <reaction evidence="9">
        <text>adenosine + H2O + H(+) = inosine + NH4(+)</text>
        <dbReference type="Rhea" id="RHEA:24408"/>
        <dbReference type="ChEBI" id="CHEBI:15377"/>
        <dbReference type="ChEBI" id="CHEBI:15378"/>
        <dbReference type="ChEBI" id="CHEBI:16335"/>
        <dbReference type="ChEBI" id="CHEBI:17596"/>
        <dbReference type="ChEBI" id="CHEBI:28938"/>
        <dbReference type="EC" id="3.5.4.4"/>
    </reaction>
    <physiologicalReaction direction="left-to-right" evidence="9">
        <dbReference type="Rhea" id="RHEA:24409"/>
    </physiologicalReaction>
</comment>
<comment type="function">
    <text evidence="2">Purine nucleoside enzyme that catalyzes the phosphorolysis of adenosine and inosine nucleosides, yielding D-ribose 1-phosphate and the respective free bases, adenine and hypoxanthine. Also catalyzes the phosphorolysis of S-methyl-5'-thioadenosine into adenine and S-methyl-5-thio-alpha-D-ribose 1-phosphate. Also has adenosine deaminase activity.</text>
</comment>
<keyword evidence="4" id="KW-0808">Transferase</keyword>
<evidence type="ECO:0000256" key="7">
    <source>
        <dbReference type="ARBA" id="ARBA00022833"/>
    </source>
</evidence>
<dbReference type="InterPro" id="IPR011324">
    <property type="entry name" value="Cytotoxic_necrot_fac-like_cat"/>
</dbReference>
<proteinExistence type="inferred from homology"/>
<gene>
    <name evidence="13" type="primary">pgeF</name>
    <name evidence="13" type="ORF">GCM10022402_23520</name>
</gene>
<organism evidence="13 14">
    <name type="scientific">Salinactinospora qingdaonensis</name>
    <dbReference type="NCBI Taxonomy" id="702744"/>
    <lineage>
        <taxon>Bacteria</taxon>
        <taxon>Bacillati</taxon>
        <taxon>Actinomycetota</taxon>
        <taxon>Actinomycetes</taxon>
        <taxon>Streptosporangiales</taxon>
        <taxon>Nocardiopsidaceae</taxon>
        <taxon>Salinactinospora</taxon>
    </lineage>
</organism>
<comment type="catalytic activity">
    <reaction evidence="10">
        <text>adenosine + phosphate = alpha-D-ribose 1-phosphate + adenine</text>
        <dbReference type="Rhea" id="RHEA:27642"/>
        <dbReference type="ChEBI" id="CHEBI:16335"/>
        <dbReference type="ChEBI" id="CHEBI:16708"/>
        <dbReference type="ChEBI" id="CHEBI:43474"/>
        <dbReference type="ChEBI" id="CHEBI:57720"/>
        <dbReference type="EC" id="2.4.2.1"/>
    </reaction>
    <physiologicalReaction direction="left-to-right" evidence="10">
        <dbReference type="Rhea" id="RHEA:27643"/>
    </physiologicalReaction>
</comment>
<sequence>MRASFTDRYEGGRSLGSYAALNLGLGVGDDPEAVIENRKIAAAARGIDASRVVWMNQVHGRDVAVVTEPGNAGRVDAVVTTQRDLVLAAMAADCLPILAADAGAGVVGAAHAGRAGMLAGVASALVEEMVRNGADPAATVAVLGPAVCGGCYEVPDHMWREAVTVVAEAGCRTHRGSSGIDLRAAVTVQLQQAGIGQIRSDERCTFETPELFSHRRDAPTGRFAGYVWQSS</sequence>
<keyword evidence="14" id="KW-1185">Reference proteome</keyword>
<evidence type="ECO:0000313" key="13">
    <source>
        <dbReference type="EMBL" id="GAA3743165.1"/>
    </source>
</evidence>
<reference evidence="14" key="1">
    <citation type="journal article" date="2019" name="Int. J. Syst. Evol. Microbiol.">
        <title>The Global Catalogue of Microorganisms (GCM) 10K type strain sequencing project: providing services to taxonomists for standard genome sequencing and annotation.</title>
        <authorList>
            <consortium name="The Broad Institute Genomics Platform"/>
            <consortium name="The Broad Institute Genome Sequencing Center for Infectious Disease"/>
            <person name="Wu L."/>
            <person name="Ma J."/>
        </authorList>
    </citation>
    <scope>NUCLEOTIDE SEQUENCE [LARGE SCALE GENOMIC DNA]</scope>
    <source>
        <strain evidence="14">JCM 17137</strain>
    </source>
</reference>
<keyword evidence="8" id="KW-0186">Copper</keyword>
<comment type="catalytic activity">
    <reaction evidence="11">
        <text>S-methyl-5'-thioadenosine + phosphate = 5-(methylsulfanyl)-alpha-D-ribose 1-phosphate + adenine</text>
        <dbReference type="Rhea" id="RHEA:11852"/>
        <dbReference type="ChEBI" id="CHEBI:16708"/>
        <dbReference type="ChEBI" id="CHEBI:17509"/>
        <dbReference type="ChEBI" id="CHEBI:43474"/>
        <dbReference type="ChEBI" id="CHEBI:58533"/>
        <dbReference type="EC" id="2.4.2.28"/>
    </reaction>
    <physiologicalReaction direction="left-to-right" evidence="11">
        <dbReference type="Rhea" id="RHEA:11853"/>
    </physiologicalReaction>
</comment>
<dbReference type="CDD" id="cd16833">
    <property type="entry name" value="YfiH"/>
    <property type="match status" value="1"/>
</dbReference>
<dbReference type="Proteomes" id="UP001500908">
    <property type="component" value="Unassembled WGS sequence"/>
</dbReference>